<evidence type="ECO:0000313" key="2">
    <source>
        <dbReference type="EMBL" id="CAF4709778.1"/>
    </source>
</evidence>
<feature type="non-terminal residue" evidence="3">
    <location>
        <position position="1"/>
    </location>
</feature>
<dbReference type="Proteomes" id="UP000681967">
    <property type="component" value="Unassembled WGS sequence"/>
</dbReference>
<dbReference type="Proteomes" id="UP000676336">
    <property type="component" value="Unassembled WGS sequence"/>
</dbReference>
<feature type="non-terminal residue" evidence="3">
    <location>
        <position position="52"/>
    </location>
</feature>
<comment type="caution">
    <text evidence="3">The sequence shown here is derived from an EMBL/GenBank/DDBJ whole genome shotgun (WGS) entry which is preliminary data.</text>
</comment>
<accession>A0A8S3CGS3</accession>
<evidence type="ECO:0000313" key="4">
    <source>
        <dbReference type="Proteomes" id="UP000681720"/>
    </source>
</evidence>
<protein>
    <submittedName>
        <fullName evidence="3">Uncharacterized protein</fullName>
    </submittedName>
</protein>
<gene>
    <name evidence="2" type="ORF">BYL167_LOCUS44431</name>
    <name evidence="3" type="ORF">GIL414_LOCUS52203</name>
    <name evidence="1" type="ORF">SMN809_LOCUS36239</name>
</gene>
<evidence type="ECO:0000313" key="1">
    <source>
        <dbReference type="EMBL" id="CAF4531119.1"/>
    </source>
</evidence>
<sequence length="52" mass="6052">YHLCAQPGSGEFALPRVLKSNVFAYNPLENRLKDCQVSRITFFYGDHDWMDT</sequence>
<dbReference type="EMBL" id="CAJOBI010088602">
    <property type="protein sequence ID" value="CAF4531119.1"/>
    <property type="molecule type" value="Genomic_DNA"/>
</dbReference>
<dbReference type="AlphaFoldDB" id="A0A8S3CGS3"/>
<organism evidence="3 4">
    <name type="scientific">Rotaria magnacalcarata</name>
    <dbReference type="NCBI Taxonomy" id="392030"/>
    <lineage>
        <taxon>Eukaryota</taxon>
        <taxon>Metazoa</taxon>
        <taxon>Spiralia</taxon>
        <taxon>Gnathifera</taxon>
        <taxon>Rotifera</taxon>
        <taxon>Eurotatoria</taxon>
        <taxon>Bdelloidea</taxon>
        <taxon>Philodinida</taxon>
        <taxon>Philodinidae</taxon>
        <taxon>Rotaria</taxon>
    </lineage>
</organism>
<dbReference type="EMBL" id="CAJOBH010120686">
    <property type="protein sequence ID" value="CAF4709778.1"/>
    <property type="molecule type" value="Genomic_DNA"/>
</dbReference>
<proteinExistence type="predicted"/>
<reference evidence="3" key="1">
    <citation type="submission" date="2021-02" db="EMBL/GenBank/DDBJ databases">
        <authorList>
            <person name="Nowell W R."/>
        </authorList>
    </citation>
    <scope>NUCLEOTIDE SEQUENCE</scope>
</reference>
<name>A0A8S3CGS3_9BILA</name>
<evidence type="ECO:0000313" key="3">
    <source>
        <dbReference type="EMBL" id="CAF4908520.1"/>
    </source>
</evidence>
<dbReference type="EMBL" id="CAJOBJ010178235">
    <property type="protein sequence ID" value="CAF4908520.1"/>
    <property type="molecule type" value="Genomic_DNA"/>
</dbReference>
<dbReference type="Proteomes" id="UP000681720">
    <property type="component" value="Unassembled WGS sequence"/>
</dbReference>